<protein>
    <submittedName>
        <fullName evidence="2">Uncharacterized protein</fullName>
    </submittedName>
</protein>
<keyword evidence="3" id="KW-1185">Reference proteome</keyword>
<evidence type="ECO:0000313" key="2">
    <source>
        <dbReference type="EMBL" id="PZX12286.1"/>
    </source>
</evidence>
<organism evidence="2 3">
    <name type="scientific">Palleronia aestuarii</name>
    <dbReference type="NCBI Taxonomy" id="568105"/>
    <lineage>
        <taxon>Bacteria</taxon>
        <taxon>Pseudomonadati</taxon>
        <taxon>Pseudomonadota</taxon>
        <taxon>Alphaproteobacteria</taxon>
        <taxon>Rhodobacterales</taxon>
        <taxon>Roseobacteraceae</taxon>
        <taxon>Palleronia</taxon>
    </lineage>
</organism>
<dbReference type="AlphaFoldDB" id="A0A2W7NGM9"/>
<sequence length="49" mass="5418">MGRSFPTTTKDQHGNDDDATDTETDEPNDQREGRHRIHIAPAEGAVRNG</sequence>
<dbReference type="EMBL" id="QKZL01000025">
    <property type="protein sequence ID" value="PZX12286.1"/>
    <property type="molecule type" value="Genomic_DNA"/>
</dbReference>
<feature type="region of interest" description="Disordered" evidence="1">
    <location>
        <begin position="1"/>
        <end position="49"/>
    </location>
</feature>
<feature type="compositionally biased region" description="Acidic residues" evidence="1">
    <location>
        <begin position="17"/>
        <end position="27"/>
    </location>
</feature>
<evidence type="ECO:0000313" key="3">
    <source>
        <dbReference type="Proteomes" id="UP000248916"/>
    </source>
</evidence>
<comment type="caution">
    <text evidence="2">The sequence shown here is derived from an EMBL/GenBank/DDBJ whole genome shotgun (WGS) entry which is preliminary data.</text>
</comment>
<dbReference type="Proteomes" id="UP000248916">
    <property type="component" value="Unassembled WGS sequence"/>
</dbReference>
<proteinExistence type="predicted"/>
<accession>A0A2W7NGM9</accession>
<reference evidence="2 3" key="1">
    <citation type="submission" date="2018-06" db="EMBL/GenBank/DDBJ databases">
        <title>Genomic Encyclopedia of Archaeal and Bacterial Type Strains, Phase II (KMG-II): from individual species to whole genera.</title>
        <authorList>
            <person name="Goeker M."/>
        </authorList>
    </citation>
    <scope>NUCLEOTIDE SEQUENCE [LARGE SCALE GENOMIC DNA]</scope>
    <source>
        <strain evidence="2 3">DSM 22009</strain>
    </source>
</reference>
<gene>
    <name evidence="2" type="ORF">LX81_03693</name>
</gene>
<evidence type="ECO:0000256" key="1">
    <source>
        <dbReference type="SAM" id="MobiDB-lite"/>
    </source>
</evidence>
<name>A0A2W7NGM9_9RHOB</name>